<dbReference type="EMBL" id="CP001716">
    <property type="protein sequence ID" value="ACV37733.1"/>
    <property type="molecule type" value="Genomic_DNA"/>
</dbReference>
<dbReference type="HOGENOM" id="CLU_159803_0_0_4"/>
<dbReference type="AlphaFoldDB" id="C7RVS3"/>
<dbReference type="Pfam" id="PF13031">
    <property type="entry name" value="DUF3892"/>
    <property type="match status" value="1"/>
</dbReference>
<evidence type="ECO:0000313" key="1">
    <source>
        <dbReference type="EMBL" id="ACV37733.1"/>
    </source>
</evidence>
<dbReference type="InterPro" id="IPR024997">
    <property type="entry name" value="DUF3892"/>
</dbReference>
<evidence type="ECO:0008006" key="2">
    <source>
        <dbReference type="Google" id="ProtNLM"/>
    </source>
</evidence>
<name>C7RVS3_ACCRE</name>
<geneLocation type="plasmid" evidence="1">
    <name>pAph01</name>
</geneLocation>
<proteinExistence type="predicted"/>
<gene>
    <name evidence="1" type="ordered locus">CAP2UW1_4600</name>
</gene>
<keyword evidence="1" id="KW-0614">Plasmid</keyword>
<sequence>MTSRHEVKCINKTDRYNAHERIRAIGGVNPNGTNWKLTQEEAIRGIEAGKWSFYVAVRGHIVNVIVAVSRFGNKYLKTEADGEQPNNLLSLYECVS</sequence>
<reference evidence="1" key="1">
    <citation type="submission" date="2009-08" db="EMBL/GenBank/DDBJ databases">
        <authorList>
            <consortium name="US DOE Joint Genome Institute"/>
            <person name="Lucas S."/>
            <person name="Copeland A."/>
            <person name="Lapidus A."/>
            <person name="Glavina del Rio T."/>
            <person name="Dalin E."/>
            <person name="Tice H."/>
            <person name="Bruce D."/>
            <person name="Barry K."/>
            <person name="Pitluck S."/>
            <person name="Lowry S."/>
            <person name="Larimer F."/>
            <person name="Land M."/>
            <person name="Hauser L."/>
            <person name="Kyrpides N."/>
            <person name="Ivanova N."/>
            <person name="McMahon K.D."/>
            <person name="Hugenholtz P."/>
        </authorList>
    </citation>
    <scope>NUCLEOTIDE SEQUENCE</scope>
    <source>
        <strain evidence="1">UW-1</strain>
        <plasmid evidence="1">pAph01</plasmid>
    </source>
</reference>
<dbReference type="KEGG" id="app:CAP2UW1_4600"/>
<accession>C7RVS3</accession>
<protein>
    <recommendedName>
        <fullName evidence="2">DUF3892 domain-containing protein</fullName>
    </recommendedName>
</protein>
<dbReference type="OrthoDB" id="826539at2"/>
<organism evidence="1">
    <name type="scientific">Accumulibacter regalis</name>
    <dbReference type="NCBI Taxonomy" id="522306"/>
    <lineage>
        <taxon>Bacteria</taxon>
        <taxon>Pseudomonadati</taxon>
        <taxon>Pseudomonadota</taxon>
        <taxon>Betaproteobacteria</taxon>
        <taxon>Candidatus Accumulibacter</taxon>
    </lineage>
</organism>
<reference evidence="1" key="2">
    <citation type="submission" date="2009-09" db="EMBL/GenBank/DDBJ databases">
        <title>Complete sequence of plasmid1 of Candidatus Accumulibacter phosphatis clade IIA str. UW-1.</title>
        <authorList>
            <consortium name="US DOE Joint Genome Institute"/>
            <person name="Martin H.G."/>
            <person name="Ivanova N."/>
            <person name="Kunin V."/>
            <person name="Warnecke F."/>
            <person name="Barry K."/>
            <person name="He S."/>
            <person name="Salamov A."/>
            <person name="Szeto E."/>
            <person name="Dalin E."/>
            <person name="Pangilinan J.L."/>
            <person name="Lapidus A."/>
            <person name="Lowry S."/>
            <person name="Kyrpides N.C."/>
            <person name="McMahon K.D."/>
            <person name="Hugenholtz P."/>
        </authorList>
    </citation>
    <scope>NUCLEOTIDE SEQUENCE [LARGE SCALE GENOMIC DNA]</scope>
    <source>
        <strain evidence="1">UW-1</strain>
        <plasmid evidence="1">pAph01</plasmid>
        <plasmid>UW-1</plasmid>
    </source>
</reference>